<dbReference type="GO" id="GO:0005886">
    <property type="term" value="C:plasma membrane"/>
    <property type="evidence" value="ECO:0007669"/>
    <property type="project" value="TreeGrafter"/>
</dbReference>
<feature type="transmembrane region" description="Helical" evidence="1">
    <location>
        <begin position="145"/>
        <end position="169"/>
    </location>
</feature>
<dbReference type="GO" id="GO:0009389">
    <property type="term" value="F:dimethyl sulfoxide reductase activity"/>
    <property type="evidence" value="ECO:0007669"/>
    <property type="project" value="TreeGrafter"/>
</dbReference>
<dbReference type="Proteomes" id="UP000321555">
    <property type="component" value="Chromosome"/>
</dbReference>
<keyword evidence="1" id="KW-1133">Transmembrane helix</keyword>
<evidence type="ECO:0000256" key="1">
    <source>
        <dbReference type="SAM" id="Phobius"/>
    </source>
</evidence>
<dbReference type="EMBL" id="CP042593">
    <property type="protein sequence ID" value="QED49460.1"/>
    <property type="molecule type" value="Genomic_DNA"/>
</dbReference>
<feature type="transmembrane region" description="Helical" evidence="1">
    <location>
        <begin position="258"/>
        <end position="277"/>
    </location>
</feature>
<protein>
    <submittedName>
        <fullName evidence="2">Cyclic nucleotide-binding protein</fullName>
    </submittedName>
</protein>
<gene>
    <name evidence="2" type="ORF">FSZ17_20540</name>
</gene>
<feature type="transmembrane region" description="Helical" evidence="1">
    <location>
        <begin position="112"/>
        <end position="133"/>
    </location>
</feature>
<proteinExistence type="predicted"/>
<dbReference type="RefSeq" id="WP_057773849.1">
    <property type="nucleotide sequence ID" value="NZ_CP042593.1"/>
</dbReference>
<dbReference type="KEGG" id="bda:FSZ17_20540"/>
<dbReference type="PANTHER" id="PTHR38095:SF2">
    <property type="entry name" value="ANAEROBIC DIMETHYL SULFOXIDE REDUCTASE CHAIN C"/>
    <property type="match status" value="1"/>
</dbReference>
<keyword evidence="3" id="KW-1185">Reference proteome</keyword>
<feature type="transmembrane region" description="Helical" evidence="1">
    <location>
        <begin position="6"/>
        <end position="26"/>
    </location>
</feature>
<dbReference type="OrthoDB" id="2083322at2"/>
<feature type="transmembrane region" description="Helical" evidence="1">
    <location>
        <begin position="46"/>
        <end position="66"/>
    </location>
</feature>
<dbReference type="Pfam" id="PF04976">
    <property type="entry name" value="DmsC"/>
    <property type="match status" value="1"/>
</dbReference>
<keyword evidence="1" id="KW-0472">Membrane</keyword>
<accession>A0A5B8Z933</accession>
<name>A0A5B8Z933_CYTDA</name>
<feature type="transmembrane region" description="Helical" evidence="1">
    <location>
        <begin position="224"/>
        <end position="246"/>
    </location>
</feature>
<feature type="transmembrane region" description="Helical" evidence="1">
    <location>
        <begin position="86"/>
        <end position="105"/>
    </location>
</feature>
<evidence type="ECO:0000313" key="2">
    <source>
        <dbReference type="EMBL" id="QED49460.1"/>
    </source>
</evidence>
<dbReference type="STRING" id="1742359.GCA_001439625_03641"/>
<dbReference type="PANTHER" id="PTHR38095">
    <property type="entry name" value="ANAEROBIC DIMETHYL SULFOXIDE REDUCTASE CHAIN YNFH"/>
    <property type="match status" value="1"/>
</dbReference>
<organism evidence="2 3">
    <name type="scientific">Cytobacillus dafuensis</name>
    <name type="common">Bacillus dafuensis</name>
    <dbReference type="NCBI Taxonomy" id="1742359"/>
    <lineage>
        <taxon>Bacteria</taxon>
        <taxon>Bacillati</taxon>
        <taxon>Bacillota</taxon>
        <taxon>Bacilli</taxon>
        <taxon>Bacillales</taxon>
        <taxon>Bacillaceae</taxon>
        <taxon>Cytobacillus</taxon>
    </lineage>
</organism>
<dbReference type="InterPro" id="IPR007059">
    <property type="entry name" value="DmsC"/>
</dbReference>
<dbReference type="AlphaFoldDB" id="A0A5B8Z933"/>
<feature type="transmembrane region" description="Helical" evidence="1">
    <location>
        <begin position="181"/>
        <end position="204"/>
    </location>
</feature>
<evidence type="ECO:0000313" key="3">
    <source>
        <dbReference type="Proteomes" id="UP000321555"/>
    </source>
</evidence>
<sequence length="282" mass="30265">MNEWALLIFTVCMQAAIGGTIMLAIFYKKISETGEEQTFLVMKMPLVVFAGLSLVGLGASFAHLGAPENALNAIRHLGSSWMSREILATGLFIGAISVTTVLGFVQKKVNLWLLLIASIIGIVDIFFMGAIYANSLVSGWNSINTYTSFIGTAIVLGPVLAASLIVPILRKKENQTLAQHFVKYSFSISILGIAVQLVGLALFPTVVPEVNMIAGTNAIATLEGYQGTVALRWIIEVIGVGLLGYLSISKNKKVSLSFAYIALAAIFLAEGMSRYMFFVLGS</sequence>
<dbReference type="GO" id="GO:0019645">
    <property type="term" value="P:anaerobic electron transport chain"/>
    <property type="evidence" value="ECO:0007669"/>
    <property type="project" value="InterPro"/>
</dbReference>
<keyword evidence="1" id="KW-0812">Transmembrane</keyword>
<dbReference type="GO" id="GO:0009390">
    <property type="term" value="C:dimethyl sulfoxide reductase complex"/>
    <property type="evidence" value="ECO:0007669"/>
    <property type="project" value="TreeGrafter"/>
</dbReference>
<reference evidence="3" key="1">
    <citation type="submission" date="2019-08" db="EMBL/GenBank/DDBJ databases">
        <authorList>
            <person name="Zheng X."/>
        </authorList>
    </citation>
    <scope>NUCLEOTIDE SEQUENCE [LARGE SCALE GENOMIC DNA]</scope>
    <source>
        <strain evidence="3">FJAT-25496</strain>
    </source>
</reference>